<organism evidence="1 2">
    <name type="scientific">Neptuniibacter pectenicola</name>
    <dbReference type="NCBI Taxonomy" id="1806669"/>
    <lineage>
        <taxon>Bacteria</taxon>
        <taxon>Pseudomonadati</taxon>
        <taxon>Pseudomonadota</taxon>
        <taxon>Gammaproteobacteria</taxon>
        <taxon>Oceanospirillales</taxon>
        <taxon>Oceanospirillaceae</taxon>
        <taxon>Neptuniibacter</taxon>
    </lineage>
</organism>
<comment type="caution">
    <text evidence="1">The sequence shown here is derived from an EMBL/GenBank/DDBJ whole genome shotgun (WGS) entry which is preliminary data.</text>
</comment>
<evidence type="ECO:0008006" key="3">
    <source>
        <dbReference type="Google" id="ProtNLM"/>
    </source>
</evidence>
<dbReference type="RefSeq" id="WP_067985485.1">
    <property type="nucleotide sequence ID" value="NZ_CAXBCE010000052.1"/>
</dbReference>
<dbReference type="EMBL" id="JBBMRA010000004">
    <property type="protein sequence ID" value="MEM5536061.1"/>
    <property type="molecule type" value="Genomic_DNA"/>
</dbReference>
<evidence type="ECO:0000313" key="2">
    <source>
        <dbReference type="Proteomes" id="UP001449225"/>
    </source>
</evidence>
<dbReference type="SUPFAM" id="SSF48452">
    <property type="entry name" value="TPR-like"/>
    <property type="match status" value="1"/>
</dbReference>
<accession>A0ABU9TQR1</accession>
<keyword evidence="2" id="KW-1185">Reference proteome</keyword>
<sequence>MNKLQQAIELIEMDEWDQAHALVQEGDNKYAYLIHALLHRIEGDLSNARYWYNRANEALPDNSLREETDRLKALIKNHP</sequence>
<proteinExistence type="predicted"/>
<name>A0ABU9TQR1_9GAMM</name>
<gene>
    <name evidence="1" type="ORF">WNY58_06615</name>
</gene>
<evidence type="ECO:0000313" key="1">
    <source>
        <dbReference type="EMBL" id="MEM5536061.1"/>
    </source>
</evidence>
<reference evidence="1 2" key="1">
    <citation type="submission" date="2024-03" db="EMBL/GenBank/DDBJ databases">
        <title>Community enrichment and isolation of bacterial strains for fucoidan degradation.</title>
        <authorList>
            <person name="Sichert A."/>
        </authorList>
    </citation>
    <scope>NUCLEOTIDE SEQUENCE [LARGE SCALE GENOMIC DNA]</scope>
    <source>
        <strain evidence="1 2">AS76</strain>
    </source>
</reference>
<dbReference type="InterPro" id="IPR011990">
    <property type="entry name" value="TPR-like_helical_dom_sf"/>
</dbReference>
<dbReference type="Proteomes" id="UP001449225">
    <property type="component" value="Unassembled WGS sequence"/>
</dbReference>
<protein>
    <recommendedName>
        <fullName evidence="3">Tetratricopeptide repeat-containing protein</fullName>
    </recommendedName>
</protein>